<dbReference type="AlphaFoldDB" id="A0A220VCT7"/>
<dbReference type="OrthoDB" id="9780744at2"/>
<dbReference type="PANTHER" id="PTHR43798:SF31">
    <property type="entry name" value="AB HYDROLASE SUPERFAMILY PROTEIN YCLE"/>
    <property type="match status" value="1"/>
</dbReference>
<evidence type="ECO:0000313" key="3">
    <source>
        <dbReference type="EMBL" id="ASK78218.1"/>
    </source>
</evidence>
<evidence type="ECO:0000256" key="1">
    <source>
        <dbReference type="ARBA" id="ARBA00022801"/>
    </source>
</evidence>
<reference evidence="3 4" key="1">
    <citation type="journal article" date="2016" name="Int. J. Syst. Evol. Microbiol.">
        <title>Paraphotobacterium marinum gen. nov., sp. nov., a member of the family Vibrionaceae, isolated from surface seawater.</title>
        <authorList>
            <person name="Huang Z."/>
            <person name="Dong C."/>
            <person name="Shao Z."/>
        </authorList>
    </citation>
    <scope>NUCLEOTIDE SEQUENCE [LARGE SCALE GENOMIC DNA]</scope>
    <source>
        <strain evidence="3 4">NSCS20N07D</strain>
    </source>
</reference>
<name>A0A220VCT7_9GAMM</name>
<dbReference type="EMBL" id="CP022355">
    <property type="protein sequence ID" value="ASK78218.1"/>
    <property type="molecule type" value="Genomic_DNA"/>
</dbReference>
<keyword evidence="4" id="KW-1185">Reference proteome</keyword>
<sequence>MNKFDVSTMGKGPKLVLIHGWGSNSNIWIPITQKLSKMYKVYLVDIPGYGLNKNNSLLGLDAISAIFLEHLPKDAVWVGWSLGGLIVKYIATHYRNTLNGIITVCSSPCFSKQREWDGLDKNVLQNFECNLIRDYKFTLNKFLTLQFLGTKNYRDDLANFKK</sequence>
<evidence type="ECO:0000313" key="4">
    <source>
        <dbReference type="Proteomes" id="UP000242175"/>
    </source>
</evidence>
<dbReference type="Gene3D" id="3.40.50.1820">
    <property type="entry name" value="alpha/beta hydrolase"/>
    <property type="match status" value="1"/>
</dbReference>
<proteinExistence type="predicted"/>
<dbReference type="RefSeq" id="WP_089073127.1">
    <property type="nucleotide sequence ID" value="NZ_CP022355.1"/>
</dbReference>
<dbReference type="GO" id="GO:0016787">
    <property type="term" value="F:hydrolase activity"/>
    <property type="evidence" value="ECO:0007669"/>
    <property type="project" value="UniProtKB-KW"/>
</dbReference>
<gene>
    <name evidence="3" type="ORF">CF386_03810</name>
</gene>
<feature type="domain" description="AB hydrolase-1" evidence="2">
    <location>
        <begin position="15"/>
        <end position="142"/>
    </location>
</feature>
<dbReference type="Pfam" id="PF00561">
    <property type="entry name" value="Abhydrolase_1"/>
    <property type="match status" value="1"/>
</dbReference>
<dbReference type="InterPro" id="IPR050266">
    <property type="entry name" value="AB_hydrolase_sf"/>
</dbReference>
<organism evidence="3 4">
    <name type="scientific">Paraphotobacterium marinum</name>
    <dbReference type="NCBI Taxonomy" id="1755811"/>
    <lineage>
        <taxon>Bacteria</taxon>
        <taxon>Pseudomonadati</taxon>
        <taxon>Pseudomonadota</taxon>
        <taxon>Gammaproteobacteria</taxon>
        <taxon>Vibrionales</taxon>
        <taxon>Vibrionaceae</taxon>
        <taxon>Paraphotobacterium</taxon>
    </lineage>
</organism>
<protein>
    <recommendedName>
        <fullName evidence="2">AB hydrolase-1 domain-containing protein</fullName>
    </recommendedName>
</protein>
<evidence type="ECO:0000259" key="2">
    <source>
        <dbReference type="Pfam" id="PF00561"/>
    </source>
</evidence>
<accession>A0A220VCT7</accession>
<dbReference type="SUPFAM" id="SSF53474">
    <property type="entry name" value="alpha/beta-Hydrolases"/>
    <property type="match status" value="1"/>
</dbReference>
<dbReference type="KEGG" id="pmai:CF386_03810"/>
<dbReference type="PANTHER" id="PTHR43798">
    <property type="entry name" value="MONOACYLGLYCEROL LIPASE"/>
    <property type="match status" value="1"/>
</dbReference>
<dbReference type="Proteomes" id="UP000242175">
    <property type="component" value="Chromosome large"/>
</dbReference>
<dbReference type="GO" id="GO:0016020">
    <property type="term" value="C:membrane"/>
    <property type="evidence" value="ECO:0007669"/>
    <property type="project" value="TreeGrafter"/>
</dbReference>
<keyword evidence="1" id="KW-0378">Hydrolase</keyword>
<dbReference type="InterPro" id="IPR000073">
    <property type="entry name" value="AB_hydrolase_1"/>
</dbReference>
<dbReference type="InterPro" id="IPR029058">
    <property type="entry name" value="AB_hydrolase_fold"/>
</dbReference>